<accession>Q8QRY1</accession>
<feature type="transmembrane region" description="Helical" evidence="2">
    <location>
        <begin position="12"/>
        <end position="30"/>
    </location>
</feature>
<keyword evidence="2" id="KW-1133">Transmembrane helix</keyword>
<evidence type="ECO:0000256" key="2">
    <source>
        <dbReference type="SAM" id="Phobius"/>
    </source>
</evidence>
<keyword evidence="3" id="KW-0261">Viral envelope protein</keyword>
<name>Q8QRY1_9BETA</name>
<keyword evidence="3" id="KW-0946">Virion</keyword>
<feature type="region of interest" description="Disordered" evidence="1">
    <location>
        <begin position="41"/>
        <end position="71"/>
    </location>
</feature>
<feature type="transmembrane region" description="Helical" evidence="2">
    <location>
        <begin position="84"/>
        <end position="111"/>
    </location>
</feature>
<keyword evidence="2" id="KW-0472">Membrane</keyword>
<keyword evidence="2" id="KW-0812">Transmembrane</keyword>
<feature type="compositionally biased region" description="Low complexity" evidence="1">
    <location>
        <begin position="41"/>
        <end position="63"/>
    </location>
</feature>
<evidence type="ECO:0000313" key="3">
    <source>
        <dbReference type="EMBL" id="AAM00757.1"/>
    </source>
</evidence>
<evidence type="ECO:0000313" key="4">
    <source>
        <dbReference type="EMBL" id="QXV67870.1"/>
    </source>
</evidence>
<reference evidence="3 5" key="1">
    <citation type="journal article" date="2003" name="J. Gen. Virol.">
        <title>The human cytomegalovirus genome revisited: comparison with the chimpanzee cytomegalovirus genome.</title>
        <authorList>
            <person name="Davison A.J."/>
            <person name="Dolan A."/>
            <person name="Akter P."/>
            <person name="Addison C."/>
            <person name="Dargan D.J."/>
            <person name="Alcendor D.J."/>
            <person name="McGeoch D.J."/>
            <person name="Hayward G.S."/>
        </authorList>
    </citation>
    <scope>NUCLEOTIDE SEQUENCE [LARGE SCALE GENOMIC DNA]</scope>
    <source>
        <strain evidence="3">Heberling</strain>
    </source>
</reference>
<evidence type="ECO:0000313" key="5">
    <source>
        <dbReference type="Proteomes" id="UP000099188"/>
    </source>
</evidence>
<dbReference type="Proteomes" id="UP000099188">
    <property type="component" value="Segment"/>
</dbReference>
<gene>
    <name evidence="3" type="primary">UL132</name>
    <name evidence="3" type="ORF">CCMVgp109</name>
</gene>
<sequence length="270" mass="29605">MRRHPTGSLGNGTNTTLTVCLAFFTLYLTLNHGTTSIAAASTTSSTPAPSTTNTSSTVTTATSRNHNDSITTAYDNSTQKKVEWIMTIVVYCVIGSSILSFLVVAFCVLYVSCRKPGRLYGFTDDEVALLLDLDDDDGSQTLLGKNGGGSRRGRIPAASSSHFYQPLDNDFDEDATTAARESMNKDPQNVIYFKKDGTLDTSFVNPNYGKGSPMTIESHSDDDDHIRYYMTVYDELTASEMEEPTHANWQIPKLIKATTTPVTLKEPEYD</sequence>
<dbReference type="GeneID" id="935598"/>
<evidence type="ECO:0000256" key="1">
    <source>
        <dbReference type="SAM" id="MobiDB-lite"/>
    </source>
</evidence>
<dbReference type="OrthoDB" id="23644at10239"/>
<dbReference type="InterPro" id="IPR021023">
    <property type="entry name" value="UL132"/>
</dbReference>
<reference evidence="4" key="2">
    <citation type="submission" date="2021-05" db="EMBL/GenBank/DDBJ databases">
        <title>Cloning and multi-omic analysis of chimpanzee cytomegalovirus: a resource for comparative functional genomics.</title>
        <authorList>
            <person name="Phan Q.V."/>
        </authorList>
    </citation>
    <scope>NUCLEOTIDE SEQUENCE</scope>
    <source>
        <strain evidence="4">Heberling</strain>
    </source>
</reference>
<proteinExistence type="predicted"/>
<keyword evidence="5" id="KW-1185">Reference proteome</keyword>
<dbReference type="EMBL" id="AF480884">
    <property type="protein sequence ID" value="AAM00757.1"/>
    <property type="molecule type" value="Genomic_DNA"/>
</dbReference>
<dbReference type="KEGG" id="vg:935598"/>
<dbReference type="EMBL" id="MZ151943">
    <property type="protein sequence ID" value="QXV67870.1"/>
    <property type="molecule type" value="Genomic_DNA"/>
</dbReference>
<dbReference type="GO" id="GO:0019031">
    <property type="term" value="C:viral envelope"/>
    <property type="evidence" value="ECO:0007669"/>
    <property type="project" value="UniProtKB-KW"/>
</dbReference>
<dbReference type="Pfam" id="PF11359">
    <property type="entry name" value="gpUL132"/>
    <property type="match status" value="1"/>
</dbReference>
<protein>
    <submittedName>
        <fullName evidence="3">Envelope glycoprotein UL132</fullName>
    </submittedName>
</protein>
<organism evidence="3 5">
    <name type="scientific">Panine betaherpesvirus 2</name>
    <name type="common">Chimpanzee cytomegalovirus</name>
    <dbReference type="NCBI Taxonomy" id="188763"/>
    <lineage>
        <taxon>Viruses</taxon>
        <taxon>Duplodnaviria</taxon>
        <taxon>Heunggongvirae</taxon>
        <taxon>Peploviricota</taxon>
        <taxon>Herviviricetes</taxon>
        <taxon>Herpesvirales</taxon>
        <taxon>Orthoherpesviridae</taxon>
        <taxon>Betaherpesvirinae</taxon>
        <taxon>Cytomegalovirus</taxon>
        <taxon>Cytomegalovirus paninebeta2</taxon>
    </lineage>
</organism>
<dbReference type="RefSeq" id="NP_612751.1">
    <property type="nucleotide sequence ID" value="NC_003521.1"/>
</dbReference>